<accession>A0A1I4GCL8</accession>
<dbReference type="AlphaFoldDB" id="A0A1I4GCL8"/>
<gene>
    <name evidence="1" type="ORF">SAMN04487950_3201</name>
</gene>
<dbReference type="STRING" id="553466.SAMN04487950_3201"/>
<protein>
    <submittedName>
        <fullName evidence="1">Uncharacterized protein</fullName>
    </submittedName>
</protein>
<proteinExistence type="predicted"/>
<keyword evidence="2" id="KW-1185">Reference proteome</keyword>
<dbReference type="Proteomes" id="UP000199607">
    <property type="component" value="Unassembled WGS sequence"/>
</dbReference>
<evidence type="ECO:0000313" key="2">
    <source>
        <dbReference type="Proteomes" id="UP000199607"/>
    </source>
</evidence>
<organism evidence="1 2">
    <name type="scientific">Halogranum rubrum</name>
    <dbReference type="NCBI Taxonomy" id="553466"/>
    <lineage>
        <taxon>Archaea</taxon>
        <taxon>Methanobacteriati</taxon>
        <taxon>Methanobacteriota</taxon>
        <taxon>Stenosarchaea group</taxon>
        <taxon>Halobacteria</taxon>
        <taxon>Halobacteriales</taxon>
        <taxon>Haloferacaceae</taxon>
    </lineage>
</organism>
<sequence>MTRMAGTHRIRLTERDSMEGGVRCPSCGSYTSFSDIIATGQCRGVHRQDKSCETELAIDLVIQKTELQQSEFDIGDVGSFDSEE</sequence>
<dbReference type="EMBL" id="FOTC01000003">
    <property type="protein sequence ID" value="SFL27798.1"/>
    <property type="molecule type" value="Genomic_DNA"/>
</dbReference>
<reference evidence="2" key="1">
    <citation type="submission" date="2016-10" db="EMBL/GenBank/DDBJ databases">
        <authorList>
            <person name="Varghese N."/>
            <person name="Submissions S."/>
        </authorList>
    </citation>
    <scope>NUCLEOTIDE SEQUENCE [LARGE SCALE GENOMIC DNA]</scope>
    <source>
        <strain evidence="2">CGMCC 1.7738</strain>
    </source>
</reference>
<name>A0A1I4GCL8_9EURY</name>
<evidence type="ECO:0000313" key="1">
    <source>
        <dbReference type="EMBL" id="SFL27798.1"/>
    </source>
</evidence>